<gene>
    <name evidence="1" type="ORF">DVH24_010938</name>
</gene>
<keyword evidence="2" id="KW-1185">Reference proteome</keyword>
<evidence type="ECO:0000313" key="1">
    <source>
        <dbReference type="EMBL" id="RXH98613.1"/>
    </source>
</evidence>
<reference evidence="1 2" key="1">
    <citation type="submission" date="2018-10" db="EMBL/GenBank/DDBJ databases">
        <title>A high-quality apple genome assembly.</title>
        <authorList>
            <person name="Hu J."/>
        </authorList>
    </citation>
    <scope>NUCLEOTIDE SEQUENCE [LARGE SCALE GENOMIC DNA]</scope>
    <source>
        <strain evidence="2">cv. HFTH1</strain>
        <tissue evidence="1">Young leaf</tissue>
    </source>
</reference>
<organism evidence="1 2">
    <name type="scientific">Malus domestica</name>
    <name type="common">Apple</name>
    <name type="synonym">Pyrus malus</name>
    <dbReference type="NCBI Taxonomy" id="3750"/>
    <lineage>
        <taxon>Eukaryota</taxon>
        <taxon>Viridiplantae</taxon>
        <taxon>Streptophyta</taxon>
        <taxon>Embryophyta</taxon>
        <taxon>Tracheophyta</taxon>
        <taxon>Spermatophyta</taxon>
        <taxon>Magnoliopsida</taxon>
        <taxon>eudicotyledons</taxon>
        <taxon>Gunneridae</taxon>
        <taxon>Pentapetalae</taxon>
        <taxon>rosids</taxon>
        <taxon>fabids</taxon>
        <taxon>Rosales</taxon>
        <taxon>Rosaceae</taxon>
        <taxon>Amygdaloideae</taxon>
        <taxon>Maleae</taxon>
        <taxon>Malus</taxon>
    </lineage>
</organism>
<comment type="caution">
    <text evidence="1">The sequence shown here is derived from an EMBL/GenBank/DDBJ whole genome shotgun (WGS) entry which is preliminary data.</text>
</comment>
<evidence type="ECO:0000313" key="2">
    <source>
        <dbReference type="Proteomes" id="UP000290289"/>
    </source>
</evidence>
<dbReference type="EMBL" id="RDQH01000331">
    <property type="protein sequence ID" value="RXH98613.1"/>
    <property type="molecule type" value="Genomic_DNA"/>
</dbReference>
<sequence length="215" mass="24641">MELRRGTRRTWGPMSSNWSRSKLSANPCETEVFHLCSFSAISSRNQRTHTSATPIKDIATASVPHQHCHVSKSGELGLRWLHHHLPFVCRSQHCCLWEVFSHWLPSLGGCKLDLWGVCLRMMQFVYGYVPGAWLGLNFGNCRGFRRVFQFSLGPINFETIFRPSPATIGLPNRYNLILHFPIFILIYYGSNLVKKRLSYEALKIAQTSGQELRDT</sequence>
<name>A0A498JXD5_MALDO</name>
<proteinExistence type="predicted"/>
<accession>A0A498JXD5</accession>
<dbReference type="Proteomes" id="UP000290289">
    <property type="component" value="Chromosome 5"/>
</dbReference>
<dbReference type="AlphaFoldDB" id="A0A498JXD5"/>
<protein>
    <submittedName>
        <fullName evidence="1">Uncharacterized protein</fullName>
    </submittedName>
</protein>